<sequence>MFNKKVKNVKIDLRIIKTKEALHEALLTILKEKPLESISISEICRKAKVNRGTFYLHYNQIGDLFEEYFKEIMADLANSYHEPYRHVEKLKTEELDPSTIRIFHHIEKYKAFYRIVFSKKVPLVYYYLLFNEVKKLLINEVIHQNEIEPGFYSSYQANAILGMIIQWYMDDFQQSANFLNEQLVKILNTKDKGK</sequence>
<organism evidence="5 6">
    <name type="scientific">Lysinibacillus telephonicus</name>
    <dbReference type="NCBI Taxonomy" id="1714840"/>
    <lineage>
        <taxon>Bacteria</taxon>
        <taxon>Bacillati</taxon>
        <taxon>Bacillota</taxon>
        <taxon>Bacilli</taxon>
        <taxon>Bacillales</taxon>
        <taxon>Bacillaceae</taxon>
        <taxon>Lysinibacillus</taxon>
    </lineage>
</organism>
<name>A0A431UXX6_9BACI</name>
<dbReference type="PROSITE" id="PS50977">
    <property type="entry name" value="HTH_TETR_2"/>
    <property type="match status" value="1"/>
</dbReference>
<dbReference type="EMBL" id="RXNR01000002">
    <property type="protein sequence ID" value="RTQ96310.1"/>
    <property type="molecule type" value="Genomic_DNA"/>
</dbReference>
<dbReference type="Pfam" id="PF00440">
    <property type="entry name" value="TetR_N"/>
    <property type="match status" value="1"/>
</dbReference>
<dbReference type="Gene3D" id="1.10.357.10">
    <property type="entry name" value="Tetracycline Repressor, domain 2"/>
    <property type="match status" value="1"/>
</dbReference>
<comment type="caution">
    <text evidence="5">The sequence shown here is derived from an EMBL/GenBank/DDBJ whole genome shotgun (WGS) entry which is preliminary data.</text>
</comment>
<evidence type="ECO:0000313" key="6">
    <source>
        <dbReference type="Proteomes" id="UP000276349"/>
    </source>
</evidence>
<dbReference type="InterPro" id="IPR039532">
    <property type="entry name" value="TetR_C_Firmicutes"/>
</dbReference>
<reference evidence="5 6" key="1">
    <citation type="submission" date="2018-12" db="EMBL/GenBank/DDBJ databases">
        <authorList>
            <person name="Yu L."/>
        </authorList>
    </citation>
    <scope>NUCLEOTIDE SEQUENCE [LARGE SCALE GENOMIC DNA]</scope>
    <source>
        <strain evidence="5 6">S5H2222</strain>
    </source>
</reference>
<accession>A0A431UXX6</accession>
<evidence type="ECO:0000256" key="2">
    <source>
        <dbReference type="ARBA" id="ARBA00023125"/>
    </source>
</evidence>
<evidence type="ECO:0000259" key="4">
    <source>
        <dbReference type="PROSITE" id="PS50977"/>
    </source>
</evidence>
<dbReference type="OrthoDB" id="9810250at2"/>
<dbReference type="AlphaFoldDB" id="A0A431UXX6"/>
<dbReference type="Pfam" id="PF14278">
    <property type="entry name" value="TetR_C_8"/>
    <property type="match status" value="1"/>
</dbReference>
<gene>
    <name evidence="5" type="ORF">EKG35_00945</name>
</gene>
<evidence type="ECO:0000256" key="3">
    <source>
        <dbReference type="PROSITE-ProRule" id="PRU00335"/>
    </source>
</evidence>
<dbReference type="InterPro" id="IPR050624">
    <property type="entry name" value="HTH-type_Tx_Regulator"/>
</dbReference>
<feature type="DNA-binding region" description="H-T-H motif" evidence="3">
    <location>
        <begin position="39"/>
        <end position="58"/>
    </location>
</feature>
<dbReference type="InterPro" id="IPR001647">
    <property type="entry name" value="HTH_TetR"/>
</dbReference>
<feature type="domain" description="HTH tetR-type" evidence="4">
    <location>
        <begin position="16"/>
        <end position="76"/>
    </location>
</feature>
<protein>
    <submittedName>
        <fullName evidence="5">TetR/AcrR family transcriptional regulator</fullName>
    </submittedName>
</protein>
<keyword evidence="2 3" id="KW-0238">DNA-binding</keyword>
<dbReference type="PANTHER" id="PTHR43479">
    <property type="entry name" value="ACREF/ENVCD OPERON REPRESSOR-RELATED"/>
    <property type="match status" value="1"/>
</dbReference>
<evidence type="ECO:0000313" key="5">
    <source>
        <dbReference type="EMBL" id="RTQ96310.1"/>
    </source>
</evidence>
<dbReference type="Proteomes" id="UP000276349">
    <property type="component" value="Unassembled WGS sequence"/>
</dbReference>
<dbReference type="InterPro" id="IPR009057">
    <property type="entry name" value="Homeodomain-like_sf"/>
</dbReference>
<proteinExistence type="predicted"/>
<keyword evidence="1" id="KW-0678">Repressor</keyword>
<dbReference type="PANTHER" id="PTHR43479:SF7">
    <property type="entry name" value="TETR-FAMILY TRANSCRIPTIONAL REGULATOR"/>
    <property type="match status" value="1"/>
</dbReference>
<dbReference type="RefSeq" id="WP_126292433.1">
    <property type="nucleotide sequence ID" value="NZ_CP155468.1"/>
</dbReference>
<keyword evidence="6" id="KW-1185">Reference proteome</keyword>
<evidence type="ECO:0000256" key="1">
    <source>
        <dbReference type="ARBA" id="ARBA00022491"/>
    </source>
</evidence>
<dbReference type="SUPFAM" id="SSF46689">
    <property type="entry name" value="Homeodomain-like"/>
    <property type="match status" value="1"/>
</dbReference>
<dbReference type="GO" id="GO:0003677">
    <property type="term" value="F:DNA binding"/>
    <property type="evidence" value="ECO:0007669"/>
    <property type="project" value="UniProtKB-UniRule"/>
</dbReference>